<evidence type="ECO:0000313" key="2">
    <source>
        <dbReference type="EMBL" id="CCG82680.1"/>
    </source>
</evidence>
<dbReference type="AlphaFoldDB" id="R4XE23"/>
<sequence length="447" mass="48779">MSDSLLELVLRHPEFSRKSRLPSLFSDFSQLSLSNRDGYEANVGAWLGALGEAVFDSAGRDSVCITLDSALGDRLSSPRWGRPLALAAVEGEAVARRAWVEVTGFLESRESIRSVPTTTTLFSRLSLGSVVRWGVSRVYNPSARTRTTTAALSGRTYVIVENLDRLVRSCAGVLRAPGGLYSDHITTPAVLERDLERESGRALSPRDLAALLVYLARDEGVLARSDTTIKFAYRGNLSITDSDEAVAQVKATRASMARTTESLQDQEAQLETQLKAYVAAERRALALGALKSLKRVQRQLDAALDRDAQLAGLLAEIDRGVSQVELLDGMALGSQVLGQVLEKLGGVEAVEKVVDTVREQTQQVEEVASAMRVDDRPGLDNDDDDEEVEAEYEALLKDLSTPPNPEKESEPRRDVAQVDSESAQSRRKESGEGEREQEPERVPVLAS</sequence>
<dbReference type="Gene3D" id="6.10.140.1230">
    <property type="match status" value="1"/>
</dbReference>
<accession>R4XE23</accession>
<dbReference type="GO" id="GO:0007034">
    <property type="term" value="P:vacuolar transport"/>
    <property type="evidence" value="ECO:0007669"/>
    <property type="project" value="InterPro"/>
</dbReference>
<feature type="compositionally biased region" description="Basic and acidic residues" evidence="1">
    <location>
        <begin position="424"/>
        <end position="441"/>
    </location>
</feature>
<dbReference type="Pfam" id="PF03357">
    <property type="entry name" value="Snf7"/>
    <property type="match status" value="1"/>
</dbReference>
<proteinExistence type="predicted"/>
<dbReference type="EMBL" id="CAHR02000095">
    <property type="protein sequence ID" value="CCG82680.1"/>
    <property type="molecule type" value="Genomic_DNA"/>
</dbReference>
<reference evidence="2 3" key="1">
    <citation type="journal article" date="2013" name="MBio">
        <title>Genome sequencing of the plant pathogen Taphrina deformans, the causal agent of peach leaf curl.</title>
        <authorList>
            <person name="Cisse O.H."/>
            <person name="Almeida J.M.G.C.F."/>
            <person name="Fonseca A."/>
            <person name="Kumar A.A."/>
            <person name="Salojaervi J."/>
            <person name="Overmyer K."/>
            <person name="Hauser P.M."/>
            <person name="Pagni M."/>
        </authorList>
    </citation>
    <scope>NUCLEOTIDE SEQUENCE [LARGE SCALE GENOMIC DNA]</scope>
    <source>
        <strain evidence="3">PYCC 5710 / ATCC 11124 / CBS 356.35 / IMI 108563 / JCM 9778 / NBRC 8474</strain>
    </source>
</reference>
<organism evidence="2 3">
    <name type="scientific">Taphrina deformans (strain PYCC 5710 / ATCC 11124 / CBS 356.35 / IMI 108563 / JCM 9778 / NBRC 8474)</name>
    <name type="common">Peach leaf curl fungus</name>
    <name type="synonym">Lalaria deformans</name>
    <dbReference type="NCBI Taxonomy" id="1097556"/>
    <lineage>
        <taxon>Eukaryota</taxon>
        <taxon>Fungi</taxon>
        <taxon>Dikarya</taxon>
        <taxon>Ascomycota</taxon>
        <taxon>Taphrinomycotina</taxon>
        <taxon>Taphrinomycetes</taxon>
        <taxon>Taphrinales</taxon>
        <taxon>Taphrinaceae</taxon>
        <taxon>Taphrina</taxon>
    </lineage>
</organism>
<keyword evidence="3" id="KW-1185">Reference proteome</keyword>
<name>R4XE23_TAPDE</name>
<dbReference type="InterPro" id="IPR005024">
    <property type="entry name" value="Snf7_fam"/>
</dbReference>
<dbReference type="Proteomes" id="UP000013776">
    <property type="component" value="Unassembled WGS sequence"/>
</dbReference>
<protein>
    <submittedName>
        <fullName evidence="2">SNF7 family protein</fullName>
    </submittedName>
</protein>
<dbReference type="eggNOG" id="KOG2911">
    <property type="taxonomic scope" value="Eukaryota"/>
</dbReference>
<dbReference type="VEuPathDB" id="FungiDB:TAPDE_002780"/>
<dbReference type="STRING" id="1097556.R4XE23"/>
<feature type="region of interest" description="Disordered" evidence="1">
    <location>
        <begin position="396"/>
        <end position="447"/>
    </location>
</feature>
<feature type="compositionally biased region" description="Basic and acidic residues" evidence="1">
    <location>
        <begin position="405"/>
        <end position="416"/>
    </location>
</feature>
<comment type="caution">
    <text evidence="2">The sequence shown here is derived from an EMBL/GenBank/DDBJ whole genome shotgun (WGS) entry which is preliminary data.</text>
</comment>
<evidence type="ECO:0000256" key="1">
    <source>
        <dbReference type="SAM" id="MobiDB-lite"/>
    </source>
</evidence>
<evidence type="ECO:0000313" key="3">
    <source>
        <dbReference type="Proteomes" id="UP000013776"/>
    </source>
</evidence>
<gene>
    <name evidence="2" type="ORF">TAPDE_002780</name>
</gene>
<dbReference type="OrthoDB" id="10250120at2759"/>